<dbReference type="SUPFAM" id="SSF46689">
    <property type="entry name" value="Homeodomain-like"/>
    <property type="match status" value="1"/>
</dbReference>
<evidence type="ECO:0000256" key="5">
    <source>
        <dbReference type="ARBA" id="ARBA00023159"/>
    </source>
</evidence>
<accession>X1ANV2</accession>
<dbReference type="PROSITE" id="PS00688">
    <property type="entry name" value="SIGMA54_INTERACT_3"/>
    <property type="match status" value="1"/>
</dbReference>
<protein>
    <recommendedName>
        <fullName evidence="7">Sigma-54 factor interaction domain-containing protein</fullName>
    </recommendedName>
</protein>
<dbReference type="InterPro" id="IPR025944">
    <property type="entry name" value="Sigma_54_int_dom_CS"/>
</dbReference>
<dbReference type="GO" id="GO:0043565">
    <property type="term" value="F:sequence-specific DNA binding"/>
    <property type="evidence" value="ECO:0007669"/>
    <property type="project" value="InterPro"/>
</dbReference>
<comment type="caution">
    <text evidence="8">The sequence shown here is derived from an EMBL/GenBank/DDBJ whole genome shotgun (WGS) entry which is preliminary data.</text>
</comment>
<dbReference type="InterPro" id="IPR009057">
    <property type="entry name" value="Homeodomain-like_sf"/>
</dbReference>
<feature type="domain" description="Sigma-54 factor interaction" evidence="7">
    <location>
        <begin position="1"/>
        <end position="165"/>
    </location>
</feature>
<dbReference type="Gene3D" id="1.10.10.60">
    <property type="entry name" value="Homeodomain-like"/>
    <property type="match status" value="1"/>
</dbReference>
<evidence type="ECO:0000256" key="1">
    <source>
        <dbReference type="ARBA" id="ARBA00022741"/>
    </source>
</evidence>
<keyword evidence="1" id="KW-0547">Nucleotide-binding</keyword>
<evidence type="ECO:0000256" key="3">
    <source>
        <dbReference type="ARBA" id="ARBA00023015"/>
    </source>
</evidence>
<dbReference type="Gene3D" id="1.10.8.60">
    <property type="match status" value="1"/>
</dbReference>
<evidence type="ECO:0000313" key="8">
    <source>
        <dbReference type="EMBL" id="GAG71082.1"/>
    </source>
</evidence>
<dbReference type="InterPro" id="IPR002197">
    <property type="entry name" value="HTH_Fis"/>
</dbReference>
<dbReference type="PANTHER" id="PTHR32071">
    <property type="entry name" value="TRANSCRIPTIONAL REGULATORY PROTEIN"/>
    <property type="match status" value="1"/>
</dbReference>
<sequence>MESELFGHEKGAFTGAVRQRPGRFEQADGGTVFLDEIGEINASAQIKLLRVIQSQQFERLGGEQKLTVDIRILAATNKNLLDEVKNSSFREDLFYRLNVIPINLPPLRDRRNDIPLLSQYFLERFCEEQNKKIKAFSSEAMRILLDYSWPGNVRELENTIEHAVVLVKEDMIQVSDIPKGLRDDRISARAESNKTILENEKKLLQDVLEECGWNKKEAARRLGISRSALYGKLKRYKIGNPTIH</sequence>
<dbReference type="PRINTS" id="PR01590">
    <property type="entry name" value="HTHFIS"/>
</dbReference>
<keyword evidence="3" id="KW-0805">Transcription regulation</keyword>
<dbReference type="Pfam" id="PF00158">
    <property type="entry name" value="Sigma54_activat"/>
    <property type="match status" value="1"/>
</dbReference>
<reference evidence="8" key="1">
    <citation type="journal article" date="2014" name="Front. Microbiol.">
        <title>High frequency of phylogenetically diverse reductive dehalogenase-homologous genes in deep subseafloor sedimentary metagenomes.</title>
        <authorList>
            <person name="Kawai M."/>
            <person name="Futagami T."/>
            <person name="Toyoda A."/>
            <person name="Takaki Y."/>
            <person name="Nishi S."/>
            <person name="Hori S."/>
            <person name="Arai W."/>
            <person name="Tsubouchi T."/>
            <person name="Morono Y."/>
            <person name="Uchiyama I."/>
            <person name="Ito T."/>
            <person name="Fujiyama A."/>
            <person name="Inagaki F."/>
            <person name="Takami H."/>
        </authorList>
    </citation>
    <scope>NUCLEOTIDE SEQUENCE</scope>
    <source>
        <strain evidence="8">Expedition CK06-06</strain>
    </source>
</reference>
<dbReference type="EMBL" id="BART01003000">
    <property type="protein sequence ID" value="GAG71082.1"/>
    <property type="molecule type" value="Genomic_DNA"/>
</dbReference>
<dbReference type="InterPro" id="IPR025943">
    <property type="entry name" value="Sigma_54_int_dom_ATP-bd_2"/>
</dbReference>
<dbReference type="GO" id="GO:0006355">
    <property type="term" value="P:regulation of DNA-templated transcription"/>
    <property type="evidence" value="ECO:0007669"/>
    <property type="project" value="InterPro"/>
</dbReference>
<evidence type="ECO:0000256" key="2">
    <source>
        <dbReference type="ARBA" id="ARBA00022840"/>
    </source>
</evidence>
<dbReference type="InterPro" id="IPR027417">
    <property type="entry name" value="P-loop_NTPase"/>
</dbReference>
<dbReference type="PROSITE" id="PS00676">
    <property type="entry name" value="SIGMA54_INTERACT_2"/>
    <property type="match status" value="1"/>
</dbReference>
<dbReference type="AlphaFoldDB" id="X1ANV2"/>
<keyword evidence="6" id="KW-0804">Transcription</keyword>
<evidence type="ECO:0000259" key="7">
    <source>
        <dbReference type="PROSITE" id="PS50045"/>
    </source>
</evidence>
<keyword evidence="2" id="KW-0067">ATP-binding</keyword>
<evidence type="ECO:0000256" key="6">
    <source>
        <dbReference type="ARBA" id="ARBA00023163"/>
    </source>
</evidence>
<dbReference type="FunFam" id="1.10.8.60:FF:000014">
    <property type="entry name" value="DNA-binding transcriptional regulator NtrC"/>
    <property type="match status" value="1"/>
</dbReference>
<dbReference type="InterPro" id="IPR002078">
    <property type="entry name" value="Sigma_54_int"/>
</dbReference>
<dbReference type="CDD" id="cd00009">
    <property type="entry name" value="AAA"/>
    <property type="match status" value="1"/>
</dbReference>
<dbReference type="GO" id="GO:0005524">
    <property type="term" value="F:ATP binding"/>
    <property type="evidence" value="ECO:0007669"/>
    <property type="project" value="UniProtKB-KW"/>
</dbReference>
<dbReference type="SUPFAM" id="SSF52540">
    <property type="entry name" value="P-loop containing nucleoside triphosphate hydrolases"/>
    <property type="match status" value="1"/>
</dbReference>
<evidence type="ECO:0000256" key="4">
    <source>
        <dbReference type="ARBA" id="ARBA00023125"/>
    </source>
</evidence>
<name>X1ANV2_9ZZZZ</name>
<gene>
    <name evidence="8" type="ORF">S01H4_08649</name>
</gene>
<dbReference type="Gene3D" id="3.40.50.300">
    <property type="entry name" value="P-loop containing nucleotide triphosphate hydrolases"/>
    <property type="match status" value="1"/>
</dbReference>
<dbReference type="InterPro" id="IPR058031">
    <property type="entry name" value="AAA_lid_NorR"/>
</dbReference>
<organism evidence="8">
    <name type="scientific">marine sediment metagenome</name>
    <dbReference type="NCBI Taxonomy" id="412755"/>
    <lineage>
        <taxon>unclassified sequences</taxon>
        <taxon>metagenomes</taxon>
        <taxon>ecological metagenomes</taxon>
    </lineage>
</organism>
<keyword evidence="5" id="KW-0010">Activator</keyword>
<keyword evidence="4" id="KW-0238">DNA-binding</keyword>
<dbReference type="Pfam" id="PF25601">
    <property type="entry name" value="AAA_lid_14"/>
    <property type="match status" value="1"/>
</dbReference>
<dbReference type="Pfam" id="PF02954">
    <property type="entry name" value="HTH_8"/>
    <property type="match status" value="1"/>
</dbReference>
<proteinExistence type="predicted"/>
<dbReference type="PROSITE" id="PS50045">
    <property type="entry name" value="SIGMA54_INTERACT_4"/>
    <property type="match status" value="1"/>
</dbReference>